<feature type="domain" description="Prolyl 4-hydroxylase alpha subunit Fe(2+) 2OG dioxygenase" evidence="1">
    <location>
        <begin position="158"/>
        <end position="244"/>
    </location>
</feature>
<evidence type="ECO:0000313" key="2">
    <source>
        <dbReference type="EMBL" id="MFI1717581.1"/>
    </source>
</evidence>
<reference evidence="2 3" key="1">
    <citation type="submission" date="2024-10" db="EMBL/GenBank/DDBJ databases">
        <title>The Natural Products Discovery Center: Release of the First 8490 Sequenced Strains for Exploring Actinobacteria Biosynthetic Diversity.</title>
        <authorList>
            <person name="Kalkreuter E."/>
            <person name="Kautsar S.A."/>
            <person name="Yang D."/>
            <person name="Bader C.D."/>
            <person name="Teijaro C.N."/>
            <person name="Fluegel L."/>
            <person name="Davis C.M."/>
            <person name="Simpson J.R."/>
            <person name="Lauterbach L."/>
            <person name="Steele A.D."/>
            <person name="Gui C."/>
            <person name="Meng S."/>
            <person name="Li G."/>
            <person name="Viehrig K."/>
            <person name="Ye F."/>
            <person name="Su P."/>
            <person name="Kiefer A.F."/>
            <person name="Nichols A."/>
            <person name="Cepeda A.J."/>
            <person name="Yan W."/>
            <person name="Fan B."/>
            <person name="Jiang Y."/>
            <person name="Adhikari A."/>
            <person name="Zheng C.-J."/>
            <person name="Schuster L."/>
            <person name="Cowan T.M."/>
            <person name="Smanski M.J."/>
            <person name="Chevrette M.G."/>
            <person name="De Carvalho L.P.S."/>
            <person name="Shen B."/>
        </authorList>
    </citation>
    <scope>NUCLEOTIDE SEQUENCE [LARGE SCALE GENOMIC DNA]</scope>
    <source>
        <strain evidence="2 3">NPDC020602</strain>
    </source>
</reference>
<comment type="caution">
    <text evidence="2">The sequence shown here is derived from an EMBL/GenBank/DDBJ whole genome shotgun (WGS) entry which is preliminary data.</text>
</comment>
<dbReference type="InterPro" id="IPR044862">
    <property type="entry name" value="Pro_4_hyd_alph_FE2OG_OXY"/>
</dbReference>
<dbReference type="PANTHER" id="PTHR12117">
    <property type="entry name" value="HISTONE ACETYLTRANSFERASE COMPLEX"/>
    <property type="match status" value="1"/>
</dbReference>
<dbReference type="Proteomes" id="UP001611339">
    <property type="component" value="Unassembled WGS sequence"/>
</dbReference>
<dbReference type="InterPro" id="IPR051842">
    <property type="entry name" value="uS12_prolyl_hydroxylase"/>
</dbReference>
<evidence type="ECO:0000259" key="1">
    <source>
        <dbReference type="Pfam" id="PF13640"/>
    </source>
</evidence>
<keyword evidence="3" id="KW-1185">Reference proteome</keyword>
<dbReference type="Gene3D" id="2.60.120.620">
    <property type="entry name" value="q2cbj1_9rhob like domain"/>
    <property type="match status" value="1"/>
</dbReference>
<gene>
    <name evidence="2" type="ORF">ACH407_28985</name>
</gene>
<accession>A0ABW7UIJ9</accession>
<sequence length="252" mass="28460">MSSTTTRPSSPVPPSLSGAAPYVAPQYLTGSTVELLRDWYHGEPVRPLHLRDFLRPEFVTDLAAAMRAIPTWSRHAATYEGRLGKTEFWDEEVDEQDEVTIAQFVVKDIHALLDEGAMDVAHQRTLQEFFVFSVLSDALRDWISSGTGLVLRKHTTMELAAYRRSDALGAHQDLVPGRVLAVNFYLDEEYTPEAGGRLAFRNGEDEEFFVEPVFNSVSLMPIREDCWHWVEPFTRDAVGRYTIAMGQHLEGS</sequence>
<dbReference type="EMBL" id="JBIRUI010000015">
    <property type="protein sequence ID" value="MFI1717581.1"/>
    <property type="molecule type" value="Genomic_DNA"/>
</dbReference>
<name>A0ABW7UIJ9_9ACTN</name>
<proteinExistence type="predicted"/>
<organism evidence="2 3">
    <name type="scientific">Streptomyces litmocidini</name>
    <dbReference type="NCBI Taxonomy" id="67318"/>
    <lineage>
        <taxon>Bacteria</taxon>
        <taxon>Bacillati</taxon>
        <taxon>Actinomycetota</taxon>
        <taxon>Actinomycetes</taxon>
        <taxon>Kitasatosporales</taxon>
        <taxon>Streptomycetaceae</taxon>
        <taxon>Streptomyces</taxon>
    </lineage>
</organism>
<protein>
    <submittedName>
        <fullName evidence="2">2OG-Fe(II) oxygenase</fullName>
    </submittedName>
</protein>
<dbReference type="PANTHER" id="PTHR12117:SF0">
    <property type="entry name" value="PROLYL 3-HYDROXYLASE OGFOD1"/>
    <property type="match status" value="1"/>
</dbReference>
<dbReference type="Pfam" id="PF13640">
    <property type="entry name" value="2OG-FeII_Oxy_3"/>
    <property type="match status" value="1"/>
</dbReference>
<dbReference type="RefSeq" id="WP_398711978.1">
    <property type="nucleotide sequence ID" value="NZ_JBIRUI010000015.1"/>
</dbReference>
<evidence type="ECO:0000313" key="3">
    <source>
        <dbReference type="Proteomes" id="UP001611339"/>
    </source>
</evidence>